<accession>E1YIU9</accession>
<sequence length="53" mass="5882">MTCGFFMRSSIDIKERVGILEKAAVLVKSKSSAAITMLQFIESCLNSLVWSLQ</sequence>
<evidence type="ECO:0000313" key="1">
    <source>
        <dbReference type="EMBL" id="CBX30493.1"/>
    </source>
</evidence>
<gene>
    <name evidence="1" type="ORF">N47_K27330</name>
</gene>
<name>E1YIU9_9BACT</name>
<protein>
    <submittedName>
        <fullName evidence="1">Uncharacterized protein</fullName>
    </submittedName>
</protein>
<organism evidence="1">
    <name type="scientific">uncultured Desulfobacterium sp</name>
    <dbReference type="NCBI Taxonomy" id="201089"/>
    <lineage>
        <taxon>Bacteria</taxon>
        <taxon>Pseudomonadati</taxon>
        <taxon>Thermodesulfobacteriota</taxon>
        <taxon>Desulfobacteria</taxon>
        <taxon>Desulfobacterales</taxon>
        <taxon>Desulfobacteriaceae</taxon>
        <taxon>Desulfobacterium</taxon>
        <taxon>environmental samples</taxon>
    </lineage>
</organism>
<reference evidence="1" key="1">
    <citation type="journal article" date="2011" name="Environ. Microbiol.">
        <title>Genomic insights into the metabolic potential of the polycyclic aromatic hydrocarbon degrading sulfate-reducing Deltaproteobacterium N47.</title>
        <authorList>
            <person name="Bergmann F."/>
            <person name="Selesi D."/>
            <person name="Weinmaier T."/>
            <person name="Tischler P."/>
            <person name="Rattei T."/>
            <person name="Meckenstock R.U."/>
        </authorList>
    </citation>
    <scope>NUCLEOTIDE SEQUENCE</scope>
</reference>
<proteinExistence type="predicted"/>
<dbReference type="AlphaFoldDB" id="E1YIU9"/>
<dbReference type="EMBL" id="FR695876">
    <property type="protein sequence ID" value="CBX30493.1"/>
    <property type="molecule type" value="Genomic_DNA"/>
</dbReference>